<evidence type="ECO:0000256" key="1">
    <source>
        <dbReference type="ARBA" id="ARBA00005051"/>
    </source>
</evidence>
<keyword evidence="9" id="KW-0289">Folate biosynthesis</keyword>
<comment type="similarity">
    <text evidence="2">Belongs to the HPPK family.</text>
</comment>
<dbReference type="GO" id="GO:0046656">
    <property type="term" value="P:folic acid biosynthetic process"/>
    <property type="evidence" value="ECO:0007669"/>
    <property type="project" value="UniProtKB-KW"/>
</dbReference>
<protein>
    <recommendedName>
        <fullName evidence="4">2-amino-4-hydroxy-6-hydroxymethyldihydropteridine pyrophosphokinase</fullName>
        <ecNumber evidence="3">2.7.6.3</ecNumber>
    </recommendedName>
    <alternativeName>
        <fullName evidence="11">6-hydroxymethyl-7,8-dihydropterin pyrophosphokinase</fullName>
    </alternativeName>
    <alternativeName>
        <fullName evidence="12">7,8-dihydro-6-hydroxymethylpterin-pyrophosphokinase</fullName>
    </alternativeName>
</protein>
<dbReference type="STRING" id="1579316.RC74_08280"/>
<dbReference type="PANTHER" id="PTHR43071">
    <property type="entry name" value="2-AMINO-4-HYDROXY-6-HYDROXYMETHYLDIHYDROPTERIDINE PYROPHOSPHOKINASE"/>
    <property type="match status" value="1"/>
</dbReference>
<feature type="domain" description="7,8-dihydro-6-hydroxymethylpterin-pyrophosphokinase" evidence="13">
    <location>
        <begin position="7"/>
        <end position="144"/>
    </location>
</feature>
<dbReference type="UniPathway" id="UPA00077">
    <property type="reaction ID" value="UER00155"/>
</dbReference>
<reference evidence="14 15" key="1">
    <citation type="submission" date="2016-02" db="EMBL/GenBank/DDBJ databases">
        <title>Complete genome sequence of Halocynthiibacter arcticus PAMC 20958t from arctic marine sediment.</title>
        <authorList>
            <person name="Lee Y.M."/>
            <person name="Baek K."/>
            <person name="Lee H.K."/>
            <person name="Shin S.C."/>
        </authorList>
    </citation>
    <scope>NUCLEOTIDE SEQUENCE [LARGE SCALE GENOMIC DNA]</scope>
    <source>
        <strain evidence="14">PAMC 20958</strain>
    </source>
</reference>
<dbReference type="AlphaFoldDB" id="A0A126V5I6"/>
<evidence type="ECO:0000256" key="8">
    <source>
        <dbReference type="ARBA" id="ARBA00022840"/>
    </source>
</evidence>
<evidence type="ECO:0000313" key="14">
    <source>
        <dbReference type="EMBL" id="AML53594.1"/>
    </source>
</evidence>
<comment type="pathway">
    <text evidence="1">Cofactor biosynthesis; tetrahydrofolate biosynthesis; 2-amino-4-hydroxy-6-hydroxymethyl-7,8-dihydropteridine diphosphate from 7,8-dihydroneopterin triphosphate: step 4/4.</text>
</comment>
<organism evidence="14 15">
    <name type="scientific">Falsihalocynthiibacter arcticus</name>
    <dbReference type="NCBI Taxonomy" id="1579316"/>
    <lineage>
        <taxon>Bacteria</taxon>
        <taxon>Pseudomonadati</taxon>
        <taxon>Pseudomonadota</taxon>
        <taxon>Alphaproteobacteria</taxon>
        <taxon>Rhodobacterales</taxon>
        <taxon>Roseobacteraceae</taxon>
        <taxon>Falsihalocynthiibacter</taxon>
    </lineage>
</organism>
<dbReference type="Pfam" id="PF01288">
    <property type="entry name" value="HPPK"/>
    <property type="match status" value="1"/>
</dbReference>
<dbReference type="EC" id="2.7.6.3" evidence="3"/>
<keyword evidence="6" id="KW-0547">Nucleotide-binding</keyword>
<evidence type="ECO:0000256" key="7">
    <source>
        <dbReference type="ARBA" id="ARBA00022777"/>
    </source>
</evidence>
<evidence type="ECO:0000256" key="12">
    <source>
        <dbReference type="ARBA" id="ARBA00033413"/>
    </source>
</evidence>
<keyword evidence="7" id="KW-0418">Kinase</keyword>
<evidence type="ECO:0000256" key="2">
    <source>
        <dbReference type="ARBA" id="ARBA00005810"/>
    </source>
</evidence>
<sequence length="175" mass="19779">MTPQFQPLERLRRALVDLGDVGITLKKTSQFYHSPFFPANQGADFVNAVAVVSGPLIAREVLSRLHAIEAKHDRTRESRWADRTLDIDLIAWGDGIQPDVETFSNWRDLPMERQKALTPDQLILPHPRLQDRAFVLVPLNDVCPTWKHPLTGESVAEMLNALPESEKSAIIPLRT</sequence>
<gene>
    <name evidence="14" type="ORF">RC74_08280</name>
</gene>
<dbReference type="EMBL" id="CP014327">
    <property type="protein sequence ID" value="AML53594.1"/>
    <property type="molecule type" value="Genomic_DNA"/>
</dbReference>
<dbReference type="Gene3D" id="3.30.70.560">
    <property type="entry name" value="7,8-Dihydro-6-hydroxymethylpterin-pyrophosphokinase HPPK"/>
    <property type="match status" value="1"/>
</dbReference>
<evidence type="ECO:0000256" key="5">
    <source>
        <dbReference type="ARBA" id="ARBA00022679"/>
    </source>
</evidence>
<dbReference type="GO" id="GO:0016301">
    <property type="term" value="F:kinase activity"/>
    <property type="evidence" value="ECO:0007669"/>
    <property type="project" value="UniProtKB-KW"/>
</dbReference>
<evidence type="ECO:0000256" key="4">
    <source>
        <dbReference type="ARBA" id="ARBA00016218"/>
    </source>
</evidence>
<dbReference type="CDD" id="cd00483">
    <property type="entry name" value="HPPK"/>
    <property type="match status" value="1"/>
</dbReference>
<evidence type="ECO:0000256" key="3">
    <source>
        <dbReference type="ARBA" id="ARBA00013253"/>
    </source>
</evidence>
<dbReference type="GO" id="GO:0046654">
    <property type="term" value="P:tetrahydrofolate biosynthetic process"/>
    <property type="evidence" value="ECO:0007669"/>
    <property type="project" value="UniProtKB-UniPathway"/>
</dbReference>
<dbReference type="InterPro" id="IPR000550">
    <property type="entry name" value="Hppk"/>
</dbReference>
<accession>A0A126V5I6</accession>
<proteinExistence type="inferred from homology"/>
<dbReference type="PANTHER" id="PTHR43071:SF1">
    <property type="entry name" value="2-AMINO-4-HYDROXY-6-HYDROXYMETHYLDIHYDROPTERIDINE PYROPHOSPHOKINASE"/>
    <property type="match status" value="1"/>
</dbReference>
<dbReference type="SUPFAM" id="SSF55083">
    <property type="entry name" value="6-hydroxymethyl-7,8-dihydropterin pyrophosphokinase, HPPK"/>
    <property type="match status" value="1"/>
</dbReference>
<keyword evidence="15" id="KW-1185">Reference proteome</keyword>
<evidence type="ECO:0000256" key="11">
    <source>
        <dbReference type="ARBA" id="ARBA00029766"/>
    </source>
</evidence>
<evidence type="ECO:0000256" key="9">
    <source>
        <dbReference type="ARBA" id="ARBA00022909"/>
    </source>
</evidence>
<keyword evidence="8" id="KW-0067">ATP-binding</keyword>
<dbReference type="NCBIfam" id="TIGR01498">
    <property type="entry name" value="folK"/>
    <property type="match status" value="1"/>
</dbReference>
<dbReference type="GO" id="GO:0005524">
    <property type="term" value="F:ATP binding"/>
    <property type="evidence" value="ECO:0007669"/>
    <property type="project" value="UniProtKB-KW"/>
</dbReference>
<evidence type="ECO:0000256" key="10">
    <source>
        <dbReference type="ARBA" id="ARBA00029409"/>
    </source>
</evidence>
<evidence type="ECO:0000256" key="6">
    <source>
        <dbReference type="ARBA" id="ARBA00022741"/>
    </source>
</evidence>
<dbReference type="Proteomes" id="UP000070371">
    <property type="component" value="Chromosome"/>
</dbReference>
<comment type="function">
    <text evidence="10">Catalyzes the transfer of pyrophosphate from adenosine triphosphate (ATP) to 6-hydroxymethyl-7,8-dihydropterin, an enzymatic step in folate biosynthesis pathway.</text>
</comment>
<evidence type="ECO:0000259" key="13">
    <source>
        <dbReference type="Pfam" id="PF01288"/>
    </source>
</evidence>
<dbReference type="GO" id="GO:0003848">
    <property type="term" value="F:2-amino-4-hydroxy-6-hydroxymethyldihydropteridine diphosphokinase activity"/>
    <property type="evidence" value="ECO:0007669"/>
    <property type="project" value="UniProtKB-EC"/>
</dbReference>
<dbReference type="KEGG" id="hat:RC74_08280"/>
<dbReference type="InterPro" id="IPR035907">
    <property type="entry name" value="Hppk_sf"/>
</dbReference>
<name>A0A126V5I6_9RHOB</name>
<keyword evidence="5" id="KW-0808">Transferase</keyword>
<evidence type="ECO:0000313" key="15">
    <source>
        <dbReference type="Proteomes" id="UP000070371"/>
    </source>
</evidence>